<evidence type="ECO:0000313" key="2">
    <source>
        <dbReference type="Proteomes" id="UP001162992"/>
    </source>
</evidence>
<accession>A0ACC2BW21</accession>
<protein>
    <submittedName>
        <fullName evidence="1">Uncharacterized protein</fullName>
    </submittedName>
</protein>
<organism evidence="1 2">
    <name type="scientific">Diphasiastrum complanatum</name>
    <name type="common">Issler's clubmoss</name>
    <name type="synonym">Lycopodium complanatum</name>
    <dbReference type="NCBI Taxonomy" id="34168"/>
    <lineage>
        <taxon>Eukaryota</taxon>
        <taxon>Viridiplantae</taxon>
        <taxon>Streptophyta</taxon>
        <taxon>Embryophyta</taxon>
        <taxon>Tracheophyta</taxon>
        <taxon>Lycopodiopsida</taxon>
        <taxon>Lycopodiales</taxon>
        <taxon>Lycopodiaceae</taxon>
        <taxon>Lycopodioideae</taxon>
        <taxon>Diphasiastrum</taxon>
    </lineage>
</organism>
<name>A0ACC2BW21_DIPCM</name>
<keyword evidence="2" id="KW-1185">Reference proteome</keyword>
<gene>
    <name evidence="1" type="ORF">O6H91_13G071700</name>
</gene>
<comment type="caution">
    <text evidence="1">The sequence shown here is derived from an EMBL/GenBank/DDBJ whole genome shotgun (WGS) entry which is preliminary data.</text>
</comment>
<dbReference type="EMBL" id="CM055104">
    <property type="protein sequence ID" value="KAJ7533931.1"/>
    <property type="molecule type" value="Genomic_DNA"/>
</dbReference>
<evidence type="ECO:0000313" key="1">
    <source>
        <dbReference type="EMBL" id="KAJ7533931.1"/>
    </source>
</evidence>
<dbReference type="Proteomes" id="UP001162992">
    <property type="component" value="Chromosome 13"/>
</dbReference>
<sequence length="440" mass="49706">MENQHTKEMLADSLAILCKMEATKMLWKVEANANAGAEKIQDGFSRGRLNFNNPQRCENGGLLPKGHQRFPFYPNVASRGSFQAGYRFLQPMPETMKASACGPFQNNSNVNNILDVGGSERSIGLNLFPLRSKNGVQELESPKWLPEGWSMEVHRREGGRKDKISSWMDVMMQYYTEHASGQRFRSKSQVLRYLDGRASAKEWVAAEASPLQHNFACKDASDLGDSAGRPYGTVEPNSECGFTNTPMTSSSKFFRRTDKLAAIGNMEDGCFTAGLQRSYIDLEEGPEGKQSAVCKKAPYSIMYKHHQKRDLKGEETLRYLEHVGVKFPPTFSNNLLHGWCISPINASLWKEEHQRDPHSGLSDSLNTTLRCRKAGDPNLGSTVRTNKTTPKLYNKELGDCESRKRKRVRQWQQKQQLSCLGKSLCLQYITFLRNCQNARV</sequence>
<reference evidence="2" key="1">
    <citation type="journal article" date="2024" name="Proc. Natl. Acad. Sci. U.S.A.">
        <title>Extraordinary preservation of gene collinearity over three hundred million years revealed in homosporous lycophytes.</title>
        <authorList>
            <person name="Li C."/>
            <person name="Wickell D."/>
            <person name="Kuo L.Y."/>
            <person name="Chen X."/>
            <person name="Nie B."/>
            <person name="Liao X."/>
            <person name="Peng D."/>
            <person name="Ji J."/>
            <person name="Jenkins J."/>
            <person name="Williams M."/>
            <person name="Shu S."/>
            <person name="Plott C."/>
            <person name="Barry K."/>
            <person name="Rajasekar S."/>
            <person name="Grimwood J."/>
            <person name="Han X."/>
            <person name="Sun S."/>
            <person name="Hou Z."/>
            <person name="He W."/>
            <person name="Dai G."/>
            <person name="Sun C."/>
            <person name="Schmutz J."/>
            <person name="Leebens-Mack J.H."/>
            <person name="Li F.W."/>
            <person name="Wang L."/>
        </authorList>
    </citation>
    <scope>NUCLEOTIDE SEQUENCE [LARGE SCALE GENOMIC DNA]</scope>
    <source>
        <strain evidence="2">cv. PW_Plant_1</strain>
    </source>
</reference>
<proteinExistence type="predicted"/>